<dbReference type="InterPro" id="IPR000408">
    <property type="entry name" value="Reg_chr_condens"/>
</dbReference>
<feature type="compositionally biased region" description="Basic and acidic residues" evidence="4">
    <location>
        <begin position="179"/>
        <end position="190"/>
    </location>
</feature>
<protein>
    <submittedName>
        <fullName evidence="6">RCC1/BLIP-II</fullName>
    </submittedName>
</protein>
<evidence type="ECO:0000256" key="2">
    <source>
        <dbReference type="ARBA" id="ARBA00022737"/>
    </source>
</evidence>
<dbReference type="PROSITE" id="PS00626">
    <property type="entry name" value="RCC1_2"/>
    <property type="match status" value="2"/>
</dbReference>
<dbReference type="OrthoDB" id="61110at2759"/>
<feature type="compositionally biased region" description="Low complexity" evidence="4">
    <location>
        <begin position="162"/>
        <end position="173"/>
    </location>
</feature>
<dbReference type="EMBL" id="ML991824">
    <property type="protein sequence ID" value="KAF2231611.1"/>
    <property type="molecule type" value="Genomic_DNA"/>
</dbReference>
<feature type="repeat" description="RCC1" evidence="3">
    <location>
        <begin position="418"/>
        <end position="472"/>
    </location>
</feature>
<dbReference type="PANTHER" id="PTHR45982">
    <property type="entry name" value="REGULATOR OF CHROMOSOME CONDENSATION"/>
    <property type="match status" value="1"/>
</dbReference>
<sequence length="656" mass="69347">MAPKKAPAKATAAASRPGRKPKAEAQSEPSATTTTTKKATTKPKSEANAKVTKNTTKKATNSKNAANTSKKVTADSKTKTTTAASAGTGKKAAGKSKAQSSTQATKDTTTTKKRPGRKPKAETEGEASQDIGPQTNGKRKASETAEPEPRASKKAKAETNDETPTTATTTKKNATGKRKASEHVEPEAPARKRAKVGPLINNTRSDILKVFVCGEGSAGELGLGAEKNAIDVKRPRYNHFLAPEKAGVVQVAVGGMHCAAITSNNKIMTWGVNDQGALGRDTEYEGNLKDIDEAKKQQEKDDARLEGDKEAKKEDSDSDSENPAEDLNPLEATPTAIPDELFPEGTVFTQVACSDSATFALTNDGQVYGWGTFRSNEGIFGFDRNTLIQRTPVAIPQLKKITKLACGANHVLALDLNGNVFAWGSGQQNQLGRRVVERTKHEGLVPREFGLPRKRITDVGCGAYHSFAIDKDDNVWAWGLNNYGETGIPAGAGDDEAVVLKPAKIDALAGKAMEVVDGGAHHSVGVTKDGQCLVWGRIDGCQMGIHTDKMDKENVTFDSAGRPRILNAPMQVPEIDAASATCGSDHTIAVTKAGRAYAWGFSANYQTGLGTDDDVMEATLIDNTALRAVKVNWAGAGGQFSVFTALAGDEDTAGPS</sequence>
<dbReference type="AlphaFoldDB" id="A0A6A6H163"/>
<evidence type="ECO:0000256" key="3">
    <source>
        <dbReference type="PROSITE-ProRule" id="PRU00235"/>
    </source>
</evidence>
<dbReference type="InterPro" id="IPR009091">
    <property type="entry name" value="RCC1/BLIP-II"/>
</dbReference>
<keyword evidence="2" id="KW-0677">Repeat</keyword>
<evidence type="ECO:0000259" key="5">
    <source>
        <dbReference type="Pfam" id="PF25390"/>
    </source>
</evidence>
<dbReference type="InterPro" id="IPR051553">
    <property type="entry name" value="Ran_GTPase-activating"/>
</dbReference>
<name>A0A6A6H163_VIRVR</name>
<evidence type="ECO:0000313" key="6">
    <source>
        <dbReference type="EMBL" id="KAF2231611.1"/>
    </source>
</evidence>
<feature type="compositionally biased region" description="Low complexity" evidence="4">
    <location>
        <begin position="24"/>
        <end position="38"/>
    </location>
</feature>
<organism evidence="6 7">
    <name type="scientific">Viridothelium virens</name>
    <name type="common">Speckled blister lichen</name>
    <name type="synonym">Trypethelium virens</name>
    <dbReference type="NCBI Taxonomy" id="1048519"/>
    <lineage>
        <taxon>Eukaryota</taxon>
        <taxon>Fungi</taxon>
        <taxon>Dikarya</taxon>
        <taxon>Ascomycota</taxon>
        <taxon>Pezizomycotina</taxon>
        <taxon>Dothideomycetes</taxon>
        <taxon>Dothideomycetes incertae sedis</taxon>
        <taxon>Trypetheliales</taxon>
        <taxon>Trypetheliaceae</taxon>
        <taxon>Viridothelium</taxon>
    </lineage>
</organism>
<accession>A0A6A6H163</accession>
<feature type="compositionally biased region" description="Low complexity" evidence="4">
    <location>
        <begin position="1"/>
        <end position="14"/>
    </location>
</feature>
<feature type="repeat" description="RCC1" evidence="3">
    <location>
        <begin position="530"/>
        <end position="593"/>
    </location>
</feature>
<feature type="region of interest" description="Disordered" evidence="4">
    <location>
        <begin position="1"/>
        <end position="196"/>
    </location>
</feature>
<dbReference type="GO" id="GO:0005085">
    <property type="term" value="F:guanyl-nucleotide exchange factor activity"/>
    <property type="evidence" value="ECO:0007669"/>
    <property type="project" value="TreeGrafter"/>
</dbReference>
<feature type="repeat" description="RCC1" evidence="3">
    <location>
        <begin position="473"/>
        <end position="529"/>
    </location>
</feature>
<feature type="repeat" description="RCC1" evidence="3">
    <location>
        <begin position="365"/>
        <end position="417"/>
    </location>
</feature>
<feature type="compositionally biased region" description="Low complexity" evidence="4">
    <location>
        <begin position="79"/>
        <end position="108"/>
    </location>
</feature>
<feature type="compositionally biased region" description="Low complexity" evidence="4">
    <location>
        <begin position="46"/>
        <end position="71"/>
    </location>
</feature>
<dbReference type="Pfam" id="PF25390">
    <property type="entry name" value="WD40_RLD"/>
    <property type="match status" value="1"/>
</dbReference>
<keyword evidence="7" id="KW-1185">Reference proteome</keyword>
<proteinExistence type="predicted"/>
<feature type="compositionally biased region" description="Basic and acidic residues" evidence="4">
    <location>
        <begin position="291"/>
        <end position="315"/>
    </location>
</feature>
<keyword evidence="1" id="KW-0344">Guanine-nucleotide releasing factor</keyword>
<dbReference type="PROSITE" id="PS50012">
    <property type="entry name" value="RCC1_3"/>
    <property type="match status" value="6"/>
</dbReference>
<dbReference type="Proteomes" id="UP000800092">
    <property type="component" value="Unassembled WGS sequence"/>
</dbReference>
<dbReference type="PROSITE" id="PS00625">
    <property type="entry name" value="RCC1_1"/>
    <property type="match status" value="1"/>
</dbReference>
<dbReference type="PRINTS" id="PR00633">
    <property type="entry name" value="RCCNDNSATION"/>
</dbReference>
<dbReference type="PANTHER" id="PTHR45982:SF1">
    <property type="entry name" value="REGULATOR OF CHROMOSOME CONDENSATION"/>
    <property type="match status" value="1"/>
</dbReference>
<feature type="region of interest" description="Disordered" evidence="4">
    <location>
        <begin position="291"/>
        <end position="331"/>
    </location>
</feature>
<reference evidence="6" key="1">
    <citation type="journal article" date="2020" name="Stud. Mycol.">
        <title>101 Dothideomycetes genomes: a test case for predicting lifestyles and emergence of pathogens.</title>
        <authorList>
            <person name="Haridas S."/>
            <person name="Albert R."/>
            <person name="Binder M."/>
            <person name="Bloem J."/>
            <person name="Labutti K."/>
            <person name="Salamov A."/>
            <person name="Andreopoulos B."/>
            <person name="Baker S."/>
            <person name="Barry K."/>
            <person name="Bills G."/>
            <person name="Bluhm B."/>
            <person name="Cannon C."/>
            <person name="Castanera R."/>
            <person name="Culley D."/>
            <person name="Daum C."/>
            <person name="Ezra D."/>
            <person name="Gonzalez J."/>
            <person name="Henrissat B."/>
            <person name="Kuo A."/>
            <person name="Liang C."/>
            <person name="Lipzen A."/>
            <person name="Lutzoni F."/>
            <person name="Magnuson J."/>
            <person name="Mondo S."/>
            <person name="Nolan M."/>
            <person name="Ohm R."/>
            <person name="Pangilinan J."/>
            <person name="Park H.-J."/>
            <person name="Ramirez L."/>
            <person name="Alfaro M."/>
            <person name="Sun H."/>
            <person name="Tritt A."/>
            <person name="Yoshinaga Y."/>
            <person name="Zwiers L.-H."/>
            <person name="Turgeon B."/>
            <person name="Goodwin S."/>
            <person name="Spatafora J."/>
            <person name="Crous P."/>
            <person name="Grigoriev I."/>
        </authorList>
    </citation>
    <scope>NUCLEOTIDE SEQUENCE</scope>
    <source>
        <strain evidence="6">Tuck. ex Michener</strain>
    </source>
</reference>
<evidence type="ECO:0000256" key="1">
    <source>
        <dbReference type="ARBA" id="ARBA00022658"/>
    </source>
</evidence>
<gene>
    <name evidence="6" type="ORF">EV356DRAFT_506635</name>
</gene>
<dbReference type="SUPFAM" id="SSF50985">
    <property type="entry name" value="RCC1/BLIP-II"/>
    <property type="match status" value="1"/>
</dbReference>
<dbReference type="Gene3D" id="2.130.10.30">
    <property type="entry name" value="Regulator of chromosome condensation 1/beta-lactamase-inhibitor protein II"/>
    <property type="match status" value="1"/>
</dbReference>
<feature type="repeat" description="RCC1" evidence="3">
    <location>
        <begin position="594"/>
        <end position="647"/>
    </location>
</feature>
<dbReference type="InterPro" id="IPR058923">
    <property type="entry name" value="RCC1-like_dom"/>
</dbReference>
<feature type="repeat" description="RCC1" evidence="3">
    <location>
        <begin position="208"/>
        <end position="264"/>
    </location>
</feature>
<evidence type="ECO:0000256" key="4">
    <source>
        <dbReference type="SAM" id="MobiDB-lite"/>
    </source>
</evidence>
<feature type="domain" description="RCC1-like" evidence="5">
    <location>
        <begin position="209"/>
        <end position="643"/>
    </location>
</feature>
<dbReference type="GO" id="GO:0005737">
    <property type="term" value="C:cytoplasm"/>
    <property type="evidence" value="ECO:0007669"/>
    <property type="project" value="TreeGrafter"/>
</dbReference>
<feature type="compositionally biased region" description="Basic and acidic residues" evidence="4">
    <location>
        <begin position="140"/>
        <end position="159"/>
    </location>
</feature>
<evidence type="ECO:0000313" key="7">
    <source>
        <dbReference type="Proteomes" id="UP000800092"/>
    </source>
</evidence>